<gene>
    <name evidence="1" type="ORF">AZI98_12595</name>
</gene>
<dbReference type="Gene3D" id="1.10.3450.10">
    <property type="entry name" value="TTHA0068-like"/>
    <property type="match status" value="1"/>
</dbReference>
<dbReference type="PANTHER" id="PTHR34796:SF1">
    <property type="entry name" value="EXPRESSED PROTEIN"/>
    <property type="match status" value="1"/>
</dbReference>
<dbReference type="OrthoDB" id="165483at2"/>
<dbReference type="EMBL" id="LWBR01000035">
    <property type="protein sequence ID" value="KZN95901.1"/>
    <property type="molecule type" value="Genomic_DNA"/>
</dbReference>
<dbReference type="Proteomes" id="UP000076476">
    <property type="component" value="Unassembled WGS sequence"/>
</dbReference>
<protein>
    <recommendedName>
        <fullName evidence="3">DUF309 domain-containing protein</fullName>
    </recommendedName>
</protein>
<dbReference type="PANTHER" id="PTHR34796">
    <property type="entry name" value="EXPRESSED PROTEIN"/>
    <property type="match status" value="1"/>
</dbReference>
<sequence length="174" mass="21282">MYPPEYIEFLYHFHCDRDYFECHEILEELWKKDPKEERKQIWVGLIQIAVSFYHYRRKNFNGAERMMKNAIRILKNETASLNKLGLDDEQLLHILQNTFGRIQKREPYKSIQLPIFDQNLYEICLTTAKERGKTFGEPSDISNVFLIHKHKTRDRTDIIEERLKNWHKKRKRRE</sequence>
<accession>A0A164B3K9</accession>
<dbReference type="SUPFAM" id="SSF140663">
    <property type="entry name" value="TTHA0068-like"/>
    <property type="match status" value="1"/>
</dbReference>
<name>A0A164B3K9_9BACI</name>
<dbReference type="InterPro" id="IPR023203">
    <property type="entry name" value="TTHA0068_sf"/>
</dbReference>
<accession>A0A165XDG1</accession>
<dbReference type="STRING" id="33936.AZI98_12595"/>
<dbReference type="AlphaFoldDB" id="A0A164B3K9"/>
<reference evidence="1 2" key="1">
    <citation type="submission" date="2016-04" db="EMBL/GenBank/DDBJ databases">
        <title>Draft genome sequence of Aeribacillus pallidus 8m3 from petroleum reservoir.</title>
        <authorList>
            <person name="Poltaraus A.B."/>
            <person name="Nazina T.N."/>
            <person name="Tourova T.P."/>
            <person name="Malakho S.M."/>
            <person name="Korshunova A.V."/>
            <person name="Sokolova D.S."/>
        </authorList>
    </citation>
    <scope>NUCLEOTIDE SEQUENCE [LARGE SCALE GENOMIC DNA]</scope>
    <source>
        <strain evidence="1 2">8m3</strain>
    </source>
</reference>
<evidence type="ECO:0000313" key="2">
    <source>
        <dbReference type="Proteomes" id="UP000076476"/>
    </source>
</evidence>
<dbReference type="RefSeq" id="WP_063388635.1">
    <property type="nucleotide sequence ID" value="NZ_LVHY01000047.1"/>
</dbReference>
<comment type="caution">
    <text evidence="1">The sequence shown here is derived from an EMBL/GenBank/DDBJ whole genome shotgun (WGS) entry which is preliminary data.</text>
</comment>
<keyword evidence="2" id="KW-1185">Reference proteome</keyword>
<evidence type="ECO:0008006" key="3">
    <source>
        <dbReference type="Google" id="ProtNLM"/>
    </source>
</evidence>
<dbReference type="InterPro" id="IPR005500">
    <property type="entry name" value="DUF309"/>
</dbReference>
<dbReference type="Pfam" id="PF03745">
    <property type="entry name" value="DUF309"/>
    <property type="match status" value="1"/>
</dbReference>
<organism evidence="1 2">
    <name type="scientific">Aeribacillus pallidus</name>
    <dbReference type="NCBI Taxonomy" id="33936"/>
    <lineage>
        <taxon>Bacteria</taxon>
        <taxon>Bacillati</taxon>
        <taxon>Bacillota</taxon>
        <taxon>Bacilli</taxon>
        <taxon>Bacillales</taxon>
        <taxon>Bacillaceae</taxon>
        <taxon>Aeribacillus</taxon>
    </lineage>
</organism>
<proteinExistence type="predicted"/>
<evidence type="ECO:0000313" key="1">
    <source>
        <dbReference type="EMBL" id="KZN95901.1"/>
    </source>
</evidence>